<evidence type="ECO:0000256" key="2">
    <source>
        <dbReference type="ARBA" id="ARBA00008773"/>
    </source>
</evidence>
<dbReference type="InterPro" id="IPR000490">
    <property type="entry name" value="Glyco_hydro_17"/>
</dbReference>
<comment type="similarity">
    <text evidence="2 6">Belongs to the glycosyl hydrolase 17 family.</text>
</comment>
<comment type="caution">
    <text evidence="7">The sequence shown here is derived from an EMBL/GenBank/DDBJ whole genome shotgun (WGS) entry which is preliminary data.</text>
</comment>
<reference evidence="7 8" key="1">
    <citation type="submission" date="2021-05" db="EMBL/GenBank/DDBJ databases">
        <title>Genome Assembly of Synthetic Allotetraploid Brassica napus Reveals Homoeologous Exchanges between Subgenomes.</title>
        <authorList>
            <person name="Davis J.T."/>
        </authorList>
    </citation>
    <scope>NUCLEOTIDE SEQUENCE [LARGE SCALE GENOMIC DNA]</scope>
    <source>
        <strain evidence="8">cv. Da-Ae</strain>
        <tissue evidence="7">Seedling</tissue>
    </source>
</reference>
<dbReference type="EC" id="3.2.1.39" evidence="3"/>
<evidence type="ECO:0000256" key="3">
    <source>
        <dbReference type="ARBA" id="ARBA00012780"/>
    </source>
</evidence>
<comment type="catalytic activity">
    <reaction evidence="1">
        <text>Hydrolysis of (1-&gt;3)-beta-D-glucosidic linkages in (1-&gt;3)-beta-D-glucans.</text>
        <dbReference type="EC" id="3.2.1.39"/>
    </reaction>
</comment>
<dbReference type="InterPro" id="IPR017853">
    <property type="entry name" value="GH"/>
</dbReference>
<dbReference type="Pfam" id="PF00332">
    <property type="entry name" value="Glyco_hydro_17"/>
    <property type="match status" value="1"/>
</dbReference>
<dbReference type="InterPro" id="IPR044965">
    <property type="entry name" value="Glyco_hydro_17_plant"/>
</dbReference>
<dbReference type="Gene3D" id="3.20.20.80">
    <property type="entry name" value="Glycosidases"/>
    <property type="match status" value="2"/>
</dbReference>
<organism evidence="7 8">
    <name type="scientific">Brassica napus</name>
    <name type="common">Rape</name>
    <dbReference type="NCBI Taxonomy" id="3708"/>
    <lineage>
        <taxon>Eukaryota</taxon>
        <taxon>Viridiplantae</taxon>
        <taxon>Streptophyta</taxon>
        <taxon>Embryophyta</taxon>
        <taxon>Tracheophyta</taxon>
        <taxon>Spermatophyta</taxon>
        <taxon>Magnoliopsida</taxon>
        <taxon>eudicotyledons</taxon>
        <taxon>Gunneridae</taxon>
        <taxon>Pentapetalae</taxon>
        <taxon>rosids</taxon>
        <taxon>malvids</taxon>
        <taxon>Brassicales</taxon>
        <taxon>Brassicaceae</taxon>
        <taxon>Brassiceae</taxon>
        <taxon>Brassica</taxon>
    </lineage>
</organism>
<evidence type="ECO:0000313" key="8">
    <source>
        <dbReference type="Proteomes" id="UP000824890"/>
    </source>
</evidence>
<proteinExistence type="inferred from homology"/>
<keyword evidence="8" id="KW-1185">Reference proteome</keyword>
<evidence type="ECO:0000256" key="1">
    <source>
        <dbReference type="ARBA" id="ARBA00000382"/>
    </source>
</evidence>
<sequence>MHIEVDANLDSVYAALDKSGGGSLEVVVSESGWPMQGGPGTSKAIETYIFAMFDMNEKRNDEVERYWVLFLPTTKQPKYGVNFN</sequence>
<dbReference type="SUPFAM" id="SSF51445">
    <property type="entry name" value="(Trans)glycosidases"/>
    <property type="match status" value="1"/>
</dbReference>
<gene>
    <name evidence="7" type="ORF">HID58_060805</name>
</gene>
<dbReference type="EMBL" id="JAGKQM010000014">
    <property type="protein sequence ID" value="KAH0884709.1"/>
    <property type="molecule type" value="Genomic_DNA"/>
</dbReference>
<evidence type="ECO:0000256" key="6">
    <source>
        <dbReference type="RuleBase" id="RU004335"/>
    </source>
</evidence>
<dbReference type="PANTHER" id="PTHR32227">
    <property type="entry name" value="GLUCAN ENDO-1,3-BETA-GLUCOSIDASE BG1-RELATED-RELATED"/>
    <property type="match status" value="1"/>
</dbReference>
<evidence type="ECO:0000256" key="5">
    <source>
        <dbReference type="ARBA" id="ARBA00023295"/>
    </source>
</evidence>
<protein>
    <recommendedName>
        <fullName evidence="3">glucan endo-1,3-beta-D-glucosidase</fullName>
        <ecNumber evidence="3">3.2.1.39</ecNumber>
    </recommendedName>
</protein>
<accession>A0ABQ7ZWV5</accession>
<evidence type="ECO:0000256" key="4">
    <source>
        <dbReference type="ARBA" id="ARBA00022801"/>
    </source>
</evidence>
<evidence type="ECO:0000313" key="7">
    <source>
        <dbReference type="EMBL" id="KAH0884709.1"/>
    </source>
</evidence>
<name>A0ABQ7ZWV5_BRANA</name>
<keyword evidence="4" id="KW-0378">Hydrolase</keyword>
<dbReference type="Proteomes" id="UP000824890">
    <property type="component" value="Unassembled WGS sequence"/>
</dbReference>
<keyword evidence="5" id="KW-0326">Glycosidase</keyword>